<reference evidence="3 4" key="1">
    <citation type="journal article" date="2023" name="Plants (Basel)">
        <title>Bridging the Gap: Combining Genomics and Transcriptomics Approaches to Understand Stylosanthes scabra, an Orphan Legume from the Brazilian Caatinga.</title>
        <authorList>
            <person name="Ferreira-Neto J.R.C."/>
            <person name="da Silva M.D."/>
            <person name="Binneck E."/>
            <person name="de Melo N.F."/>
            <person name="da Silva R.H."/>
            <person name="de Melo A.L.T.M."/>
            <person name="Pandolfi V."/>
            <person name="Bustamante F.O."/>
            <person name="Brasileiro-Vidal A.C."/>
            <person name="Benko-Iseppon A.M."/>
        </authorList>
    </citation>
    <scope>NUCLEOTIDE SEQUENCE [LARGE SCALE GENOMIC DNA]</scope>
    <source>
        <tissue evidence="3">Leaves</tissue>
    </source>
</reference>
<feature type="transmembrane region" description="Helical" evidence="1">
    <location>
        <begin position="9"/>
        <end position="26"/>
    </location>
</feature>
<dbReference type="EMBL" id="JASCZI010061331">
    <property type="protein sequence ID" value="MED6138434.1"/>
    <property type="molecule type" value="Genomic_DNA"/>
</dbReference>
<feature type="domain" description="Reverse transcriptase zinc-binding" evidence="2">
    <location>
        <begin position="39"/>
        <end position="96"/>
    </location>
</feature>
<dbReference type="Proteomes" id="UP001341840">
    <property type="component" value="Unassembled WGS sequence"/>
</dbReference>
<evidence type="ECO:0000259" key="2">
    <source>
        <dbReference type="Pfam" id="PF13966"/>
    </source>
</evidence>
<keyword evidence="1" id="KW-1133">Transmembrane helix</keyword>
<sequence>MDPFSARSAFDMYITAVFFFFLVVFYDKHNNDRSSESEDIRNCSRLIWQSIVPPKVELLLWMIMLEKLNMRDKLVRCRILPSSMVTCPLCLEEPEKRYC</sequence>
<comment type="caution">
    <text evidence="3">The sequence shown here is derived from an EMBL/GenBank/DDBJ whole genome shotgun (WGS) entry which is preliminary data.</text>
</comment>
<keyword evidence="1" id="KW-0812">Transmembrane</keyword>
<evidence type="ECO:0000313" key="4">
    <source>
        <dbReference type="Proteomes" id="UP001341840"/>
    </source>
</evidence>
<dbReference type="Pfam" id="PF13966">
    <property type="entry name" value="zf-RVT"/>
    <property type="match status" value="1"/>
</dbReference>
<keyword evidence="4" id="KW-1185">Reference proteome</keyword>
<gene>
    <name evidence="3" type="ORF">PIB30_074183</name>
</gene>
<evidence type="ECO:0000256" key="1">
    <source>
        <dbReference type="SAM" id="Phobius"/>
    </source>
</evidence>
<evidence type="ECO:0000313" key="3">
    <source>
        <dbReference type="EMBL" id="MED6138434.1"/>
    </source>
</evidence>
<organism evidence="3 4">
    <name type="scientific">Stylosanthes scabra</name>
    <dbReference type="NCBI Taxonomy" id="79078"/>
    <lineage>
        <taxon>Eukaryota</taxon>
        <taxon>Viridiplantae</taxon>
        <taxon>Streptophyta</taxon>
        <taxon>Embryophyta</taxon>
        <taxon>Tracheophyta</taxon>
        <taxon>Spermatophyta</taxon>
        <taxon>Magnoliopsida</taxon>
        <taxon>eudicotyledons</taxon>
        <taxon>Gunneridae</taxon>
        <taxon>Pentapetalae</taxon>
        <taxon>rosids</taxon>
        <taxon>fabids</taxon>
        <taxon>Fabales</taxon>
        <taxon>Fabaceae</taxon>
        <taxon>Papilionoideae</taxon>
        <taxon>50 kb inversion clade</taxon>
        <taxon>dalbergioids sensu lato</taxon>
        <taxon>Dalbergieae</taxon>
        <taxon>Pterocarpus clade</taxon>
        <taxon>Stylosanthes</taxon>
    </lineage>
</organism>
<protein>
    <recommendedName>
        <fullName evidence="2">Reverse transcriptase zinc-binding domain-containing protein</fullName>
    </recommendedName>
</protein>
<name>A0ABU6SQI5_9FABA</name>
<accession>A0ABU6SQI5</accession>
<dbReference type="InterPro" id="IPR026960">
    <property type="entry name" value="RVT-Znf"/>
</dbReference>
<keyword evidence="1" id="KW-0472">Membrane</keyword>
<proteinExistence type="predicted"/>